<accession>A0A9W9IB10</accession>
<feature type="transmembrane region" description="Helical" evidence="1">
    <location>
        <begin position="48"/>
        <end position="73"/>
    </location>
</feature>
<organism evidence="2 3">
    <name type="scientific">Penicillium capsulatum</name>
    <dbReference type="NCBI Taxonomy" id="69766"/>
    <lineage>
        <taxon>Eukaryota</taxon>
        <taxon>Fungi</taxon>
        <taxon>Dikarya</taxon>
        <taxon>Ascomycota</taxon>
        <taxon>Pezizomycotina</taxon>
        <taxon>Eurotiomycetes</taxon>
        <taxon>Eurotiomycetidae</taxon>
        <taxon>Eurotiales</taxon>
        <taxon>Aspergillaceae</taxon>
        <taxon>Penicillium</taxon>
    </lineage>
</organism>
<evidence type="ECO:0000313" key="3">
    <source>
        <dbReference type="Proteomes" id="UP001146351"/>
    </source>
</evidence>
<reference evidence="2" key="2">
    <citation type="journal article" date="2023" name="IMA Fungus">
        <title>Comparative genomic study of the Penicillium genus elucidates a diverse pangenome and 15 lateral gene transfer events.</title>
        <authorList>
            <person name="Petersen C."/>
            <person name="Sorensen T."/>
            <person name="Nielsen M.R."/>
            <person name="Sondergaard T.E."/>
            <person name="Sorensen J.L."/>
            <person name="Fitzpatrick D.A."/>
            <person name="Frisvad J.C."/>
            <person name="Nielsen K.L."/>
        </authorList>
    </citation>
    <scope>NUCLEOTIDE SEQUENCE</scope>
    <source>
        <strain evidence="2">IBT 21917</strain>
    </source>
</reference>
<sequence>MVYIGHSDNANDLVTAWVDLEAQRPGAAKPACDTRGPVEQFRWTKKNIVIVVVGIAMGATAVICVGLMAVEVIKTNPKAPR</sequence>
<keyword evidence="3" id="KW-1185">Reference proteome</keyword>
<name>A0A9W9IB10_9EURO</name>
<dbReference type="EMBL" id="JAPQKO010000003">
    <property type="protein sequence ID" value="KAJ5172393.1"/>
    <property type="molecule type" value="Genomic_DNA"/>
</dbReference>
<dbReference type="Proteomes" id="UP001146351">
    <property type="component" value="Unassembled WGS sequence"/>
</dbReference>
<gene>
    <name evidence="2" type="ORF">N7492_004986</name>
</gene>
<dbReference type="AlphaFoldDB" id="A0A9W9IB10"/>
<comment type="caution">
    <text evidence="2">The sequence shown here is derived from an EMBL/GenBank/DDBJ whole genome shotgun (WGS) entry which is preliminary data.</text>
</comment>
<keyword evidence="1" id="KW-0472">Membrane</keyword>
<reference evidence="2" key="1">
    <citation type="submission" date="2022-11" db="EMBL/GenBank/DDBJ databases">
        <authorList>
            <person name="Petersen C."/>
        </authorList>
    </citation>
    <scope>NUCLEOTIDE SEQUENCE</scope>
    <source>
        <strain evidence="2">IBT 21917</strain>
    </source>
</reference>
<proteinExistence type="predicted"/>
<evidence type="ECO:0000256" key="1">
    <source>
        <dbReference type="SAM" id="Phobius"/>
    </source>
</evidence>
<protein>
    <submittedName>
        <fullName evidence="2">Uncharacterized protein</fullName>
    </submittedName>
</protein>
<keyword evidence="1" id="KW-0812">Transmembrane</keyword>
<evidence type="ECO:0000313" key="2">
    <source>
        <dbReference type="EMBL" id="KAJ5172393.1"/>
    </source>
</evidence>
<keyword evidence="1" id="KW-1133">Transmembrane helix</keyword>